<evidence type="ECO:0000259" key="16">
    <source>
        <dbReference type="PROSITE" id="PS50250"/>
    </source>
</evidence>
<dbReference type="GO" id="GO:1990404">
    <property type="term" value="F:NAD+-protein mono-ADP-ribosyltransferase activity"/>
    <property type="evidence" value="ECO:0007669"/>
    <property type="project" value="TreeGrafter"/>
</dbReference>
<evidence type="ECO:0000256" key="15">
    <source>
        <dbReference type="RuleBase" id="RU362114"/>
    </source>
</evidence>
<dbReference type="InterPro" id="IPR000717">
    <property type="entry name" value="PCI_dom"/>
</dbReference>
<keyword evidence="22" id="KW-1185">Reference proteome</keyword>
<dbReference type="Gene3D" id="3.90.228.10">
    <property type="match status" value="1"/>
</dbReference>
<dbReference type="InterPro" id="IPR037197">
    <property type="entry name" value="WWE_dom_sf"/>
</dbReference>
<dbReference type="PROSITE" id="PS50250">
    <property type="entry name" value="PCI"/>
    <property type="match status" value="1"/>
</dbReference>
<evidence type="ECO:0000259" key="18">
    <source>
        <dbReference type="PROSITE" id="PS51059"/>
    </source>
</evidence>
<dbReference type="SMART" id="SM00773">
    <property type="entry name" value="WGR"/>
    <property type="match status" value="2"/>
</dbReference>
<evidence type="ECO:0000256" key="9">
    <source>
        <dbReference type="ARBA" id="ARBA00022833"/>
    </source>
</evidence>
<keyword evidence="3 15" id="KW-0808">Transferase</keyword>
<evidence type="ECO:0000256" key="11">
    <source>
        <dbReference type="ARBA" id="ARBA00023125"/>
    </source>
</evidence>
<feature type="domain" description="PARP alpha-helical" evidence="19">
    <location>
        <begin position="968"/>
        <end position="1084"/>
    </location>
</feature>
<dbReference type="GO" id="GO:0008270">
    <property type="term" value="F:zinc ion binding"/>
    <property type="evidence" value="ECO:0007669"/>
    <property type="project" value="UniProtKB-KW"/>
</dbReference>
<dbReference type="InterPro" id="IPR036390">
    <property type="entry name" value="WH_DNA-bd_sf"/>
</dbReference>
<dbReference type="InterPro" id="IPR008893">
    <property type="entry name" value="WGR_domain"/>
</dbReference>
<dbReference type="Pfam" id="PF01399">
    <property type="entry name" value="PCI"/>
    <property type="match status" value="1"/>
</dbReference>
<keyword evidence="12" id="KW-0539">Nucleus</keyword>
<reference evidence="21 22" key="1">
    <citation type="submission" date="2020-08" db="EMBL/GenBank/DDBJ databases">
        <authorList>
            <person name="Hejnol A."/>
        </authorList>
    </citation>
    <scope>NUCLEOTIDE SEQUENCE [LARGE SCALE GENOMIC DNA]</scope>
</reference>
<accession>A0A7I8VRU5</accession>
<comment type="subcellular location">
    <subcellularLocation>
        <location evidence="1">Nucleus</location>
    </subcellularLocation>
</comment>
<gene>
    <name evidence="21" type="ORF">DGYR_LOCUS6642</name>
</gene>
<dbReference type="InterPro" id="IPR054179">
    <property type="entry name" value="PSD13_N"/>
</dbReference>
<dbReference type="FunFam" id="1.20.142.10:FF:000001">
    <property type="entry name" value="Poly [ADP-ribose] polymerase"/>
    <property type="match status" value="1"/>
</dbReference>
<comment type="similarity">
    <text evidence="13">Belongs to the ARTD/PARP family.</text>
</comment>
<feature type="domain" description="WGR" evidence="20">
    <location>
        <begin position="844"/>
        <end position="939"/>
    </location>
</feature>
<dbReference type="InterPro" id="IPR036616">
    <property type="entry name" value="Poly(ADP-ribose)pol_reg_dom_sf"/>
</dbReference>
<dbReference type="GO" id="GO:0003950">
    <property type="term" value="F:NAD+ poly-ADP-ribosyltransferase activity"/>
    <property type="evidence" value="ECO:0007669"/>
    <property type="project" value="UniProtKB-UniRule"/>
</dbReference>
<keyword evidence="10 15" id="KW-0520">NAD</keyword>
<dbReference type="EMBL" id="CAJFCJ010000008">
    <property type="protein sequence ID" value="CAD5118229.1"/>
    <property type="molecule type" value="Genomic_DNA"/>
</dbReference>
<dbReference type="FunFam" id="2.20.140.10:FF:000001">
    <property type="entry name" value="Poly [ADP-ribose] polymerase"/>
    <property type="match status" value="2"/>
</dbReference>
<dbReference type="GO" id="GO:0070212">
    <property type="term" value="P:protein poly-ADP-ribosylation"/>
    <property type="evidence" value="ECO:0007669"/>
    <property type="project" value="TreeGrafter"/>
</dbReference>
<dbReference type="GO" id="GO:0003677">
    <property type="term" value="F:DNA binding"/>
    <property type="evidence" value="ECO:0007669"/>
    <property type="project" value="UniProtKB-KW"/>
</dbReference>
<dbReference type="SUPFAM" id="SSF56399">
    <property type="entry name" value="ADP-ribosylation"/>
    <property type="match status" value="1"/>
</dbReference>
<evidence type="ECO:0000256" key="1">
    <source>
        <dbReference type="ARBA" id="ARBA00004123"/>
    </source>
</evidence>
<evidence type="ECO:0000256" key="8">
    <source>
        <dbReference type="ARBA" id="ARBA00022771"/>
    </source>
</evidence>
<comment type="caution">
    <text evidence="21">The sequence shown here is derived from an EMBL/GenBank/DDBJ whole genome shotgun (WGS) entry which is preliminary data.</text>
</comment>
<sequence>MVRDVSAYLFEQQRKSSSEVSQEWAALEDLYNRKLWHQLTIRLQKFVKNAQLQQGDAIMQLYQNFISDFEHRMNPLALVEILIPVARQMKDNTQALAFIEKIRKEKVKNDNEAVVLCLITEGNYYILLNDTDKVKHVIDEAGNLLEELDGVTSVHAPYYELCSNFHKRQANHADYYRDALRYLGCIDVKTLSNQDQIERAFNIGLAAILGSGIYNFGELLQHDILEALRKSDKSWLVQLLFAFNSGNISQYQDLKVHWSKQPDLNVNEKYMRQKISLLCLMEMTFKRPATERVLNFSDIAKETDLNKGEVEHLVMRALSLKLVKGSIDQVDQTVHMSWVQPRVLDKDQIRTMADRLNSWCDQVSSMEASRKSTPAKKEKVNASWEWLDEDGNWYKFTDHINQQLNQSFRAGSPSATVQEYIITFRDMIARKEERQYYLRYFLNNVTWKVENHHPMNAENVELIEAAFKAKQPSIQLTGVYVENDEDDDLVEITFDDMYAMGGIIDNDIKRIESGSKAVPNQSDKIPVDSHITCPELYKVYVEGDDIYDAMLNQTNIGKNNNKFYVIQLLIQKSAASYCLWTRWGRVGVKGQSSLISYQSTDEAKKAFEKKNDIVVPGGKSILRLESAPDSADVAKKPKLECSWQWLDLNNKWNKLPDEVNADINAAYEHGKKTVKVSGFNINFKNMIAKKARKEIQLRYLIGMTIDILNNSMKFTNKSFPLDNEIWQIENVKTLSAYNVTRISEALKTKESTVDITDLHLENGELEELATVDFDCMTAVGESVEDKLKKITSDVTVTKTFDEDGLDVKTETKETDEKPITKSTKTYRMEVGKIPVDPEISNPEIYEVYVEGDDIYDAMLNQTNVNHNNNKFYIIQLLKQKSASSYCVWTRWGRVGVKGQTNLARSSLDGAKKTFEKKFYDKTRNQWSSRKSFVKIQGKYDLVHIDYSTDTAKPEVANPKPGIKTEIRESSLDKPVQDLIKLISDVKAMEAAVVELKYDAEKAPLGKLTPNQIKAGFAALKSVVECIEGKSKTSLVDACSNFYTKIPHNFGMKRPPLISTMQEVKTKLQLLETLGDIEIAMNVLKNVDEGENPIDSHYKSLRCDLKLIKQESNEFKIINEYMQNTHAKTHRQYDLEIKEIFEVERDGEDKVYNDVGNKMLLWHGSRLTNWVGILSKGLRIAPPEAPVTGYMFGKGVYFADMSSKSANYCFANKVNSTGLLLLCEVALGETCKKFAADYNASNLPKGMSSTHGVGRTAPDPKVVKKLNDVIVPCGKGVDNPLIGSTKTSLMYNEYIVYDVQQIRMKYLIRTNFKFK</sequence>
<evidence type="ECO:0000313" key="21">
    <source>
        <dbReference type="EMBL" id="CAD5118229.1"/>
    </source>
</evidence>
<dbReference type="SUPFAM" id="SSF47587">
    <property type="entry name" value="Domain of poly(ADP-ribose) polymerase"/>
    <property type="match status" value="1"/>
</dbReference>
<keyword evidence="4" id="KW-0548">Nucleotidyltransferase</keyword>
<dbReference type="Gene3D" id="2.20.140.10">
    <property type="entry name" value="WGR domain"/>
    <property type="match status" value="2"/>
</dbReference>
<keyword evidence="11" id="KW-0238">DNA-binding</keyword>
<evidence type="ECO:0000313" key="22">
    <source>
        <dbReference type="Proteomes" id="UP000549394"/>
    </source>
</evidence>
<evidence type="ECO:0000256" key="10">
    <source>
        <dbReference type="ARBA" id="ARBA00023027"/>
    </source>
</evidence>
<dbReference type="Pfam" id="PF00644">
    <property type="entry name" value="PARP"/>
    <property type="match status" value="1"/>
</dbReference>
<dbReference type="PROSITE" id="PS51977">
    <property type="entry name" value="WGR"/>
    <property type="match status" value="2"/>
</dbReference>
<dbReference type="CDD" id="cd01437">
    <property type="entry name" value="parp_like"/>
    <property type="match status" value="1"/>
</dbReference>
<feature type="domain" description="PARP catalytic" evidence="18">
    <location>
        <begin position="1091"/>
        <end position="1314"/>
    </location>
</feature>
<evidence type="ECO:0000256" key="4">
    <source>
        <dbReference type="ARBA" id="ARBA00022695"/>
    </source>
</evidence>
<dbReference type="PANTHER" id="PTHR10459">
    <property type="entry name" value="DNA LIGASE"/>
    <property type="match status" value="1"/>
</dbReference>
<evidence type="ECO:0000256" key="13">
    <source>
        <dbReference type="ARBA" id="ARBA00024347"/>
    </source>
</evidence>
<dbReference type="Proteomes" id="UP000549394">
    <property type="component" value="Unassembled WGS sequence"/>
</dbReference>
<dbReference type="GO" id="GO:0006302">
    <property type="term" value="P:double-strand break repair"/>
    <property type="evidence" value="ECO:0007669"/>
    <property type="project" value="TreeGrafter"/>
</dbReference>
<dbReference type="Gene3D" id="1.20.142.10">
    <property type="entry name" value="Poly(ADP-ribose) polymerase, regulatory domain"/>
    <property type="match status" value="1"/>
</dbReference>
<dbReference type="PROSITE" id="PS51060">
    <property type="entry name" value="PARP_ALPHA_HD"/>
    <property type="match status" value="1"/>
</dbReference>
<evidence type="ECO:0000259" key="19">
    <source>
        <dbReference type="PROSITE" id="PS51060"/>
    </source>
</evidence>
<keyword evidence="8" id="KW-0863">Zinc-finger</keyword>
<dbReference type="SUPFAM" id="SSF117839">
    <property type="entry name" value="WWE domain"/>
    <property type="match status" value="2"/>
</dbReference>
<dbReference type="InterPro" id="IPR050800">
    <property type="entry name" value="ARTD/PARP"/>
</dbReference>
<dbReference type="SUPFAM" id="SSF142921">
    <property type="entry name" value="WGR domain-like"/>
    <property type="match status" value="2"/>
</dbReference>
<dbReference type="InterPro" id="IPR004102">
    <property type="entry name" value="Poly(ADP-ribose)pol_reg_dom"/>
</dbReference>
<dbReference type="FunFam" id="3.90.228.10:FF:000002">
    <property type="entry name" value="Poly [ADP-ribose] polymerase"/>
    <property type="match status" value="1"/>
</dbReference>
<comment type="catalytic activity">
    <reaction evidence="14">
        <text>NAD(+) + (ADP-D-ribosyl)n-acceptor = nicotinamide + (ADP-D-ribosyl)n+1-acceptor + H(+).</text>
        <dbReference type="EC" id="2.4.2.30"/>
    </reaction>
</comment>
<dbReference type="PROSITE" id="PS50918">
    <property type="entry name" value="WWE"/>
    <property type="match status" value="1"/>
</dbReference>
<keyword evidence="2 15" id="KW-0328">Glycosyltransferase</keyword>
<evidence type="ECO:0000256" key="2">
    <source>
        <dbReference type="ARBA" id="ARBA00022676"/>
    </source>
</evidence>
<evidence type="ECO:0000256" key="3">
    <source>
        <dbReference type="ARBA" id="ARBA00022679"/>
    </source>
</evidence>
<dbReference type="Pfam" id="PF02877">
    <property type="entry name" value="PARP_reg"/>
    <property type="match status" value="1"/>
</dbReference>
<evidence type="ECO:0000256" key="7">
    <source>
        <dbReference type="ARBA" id="ARBA00022765"/>
    </source>
</evidence>
<name>A0A7I8VRU5_9ANNE</name>
<keyword evidence="7" id="KW-0013">ADP-ribosylation</keyword>
<keyword evidence="5" id="KW-0479">Metal-binding</keyword>
<organism evidence="21 22">
    <name type="scientific">Dimorphilus gyrociliatus</name>
    <dbReference type="NCBI Taxonomy" id="2664684"/>
    <lineage>
        <taxon>Eukaryota</taxon>
        <taxon>Metazoa</taxon>
        <taxon>Spiralia</taxon>
        <taxon>Lophotrochozoa</taxon>
        <taxon>Annelida</taxon>
        <taxon>Polychaeta</taxon>
        <taxon>Polychaeta incertae sedis</taxon>
        <taxon>Dinophilidae</taxon>
        <taxon>Dimorphilus</taxon>
    </lineage>
</organism>
<proteinExistence type="inferred from homology"/>
<dbReference type="InterPro" id="IPR004170">
    <property type="entry name" value="WWE_dom"/>
</dbReference>
<dbReference type="InterPro" id="IPR012317">
    <property type="entry name" value="Poly(ADP-ribose)pol_cat_dom"/>
</dbReference>
<evidence type="ECO:0000256" key="14">
    <source>
        <dbReference type="ARBA" id="ARBA00033987"/>
    </source>
</evidence>
<dbReference type="EC" id="2.4.2.-" evidence="15"/>
<feature type="domain" description="WWE" evidence="17">
    <location>
        <begin position="370"/>
        <end position="443"/>
    </location>
</feature>
<feature type="domain" description="WGR" evidence="20">
    <location>
        <begin position="536"/>
        <end position="640"/>
    </location>
</feature>
<dbReference type="GO" id="GO:0016779">
    <property type="term" value="F:nucleotidyltransferase activity"/>
    <property type="evidence" value="ECO:0007669"/>
    <property type="project" value="UniProtKB-KW"/>
</dbReference>
<dbReference type="PROSITE" id="PS51059">
    <property type="entry name" value="PARP_CATALYTIC"/>
    <property type="match status" value="1"/>
</dbReference>
<evidence type="ECO:0000256" key="5">
    <source>
        <dbReference type="ARBA" id="ARBA00022723"/>
    </source>
</evidence>
<keyword evidence="6" id="KW-0677">Repeat</keyword>
<dbReference type="SMART" id="SM00088">
    <property type="entry name" value="PINT"/>
    <property type="match status" value="1"/>
</dbReference>
<evidence type="ECO:0000259" key="17">
    <source>
        <dbReference type="PROSITE" id="PS50918"/>
    </source>
</evidence>
<dbReference type="OrthoDB" id="429950at2759"/>
<evidence type="ECO:0000256" key="6">
    <source>
        <dbReference type="ARBA" id="ARBA00022737"/>
    </source>
</evidence>
<dbReference type="Gene3D" id="3.30.720.50">
    <property type="match status" value="2"/>
</dbReference>
<protein>
    <recommendedName>
        <fullName evidence="15">Poly [ADP-ribose] polymerase</fullName>
        <shortName evidence="15">PARP</shortName>
        <ecNumber evidence="15">2.4.2.-</ecNumber>
    </recommendedName>
</protein>
<dbReference type="Pfam" id="PF02825">
    <property type="entry name" value="WWE"/>
    <property type="match status" value="2"/>
</dbReference>
<dbReference type="SUPFAM" id="SSF46785">
    <property type="entry name" value="Winged helix' DNA-binding domain"/>
    <property type="match status" value="1"/>
</dbReference>
<dbReference type="Pfam" id="PF05406">
    <property type="entry name" value="WGR"/>
    <property type="match status" value="2"/>
</dbReference>
<dbReference type="Pfam" id="PF22037">
    <property type="entry name" value="PSD13_N"/>
    <property type="match status" value="1"/>
</dbReference>
<dbReference type="GO" id="GO:0005730">
    <property type="term" value="C:nucleolus"/>
    <property type="evidence" value="ECO:0007669"/>
    <property type="project" value="TreeGrafter"/>
</dbReference>
<evidence type="ECO:0000259" key="20">
    <source>
        <dbReference type="PROSITE" id="PS51977"/>
    </source>
</evidence>
<keyword evidence="9" id="KW-0862">Zinc</keyword>
<dbReference type="InterPro" id="IPR036930">
    <property type="entry name" value="WGR_dom_sf"/>
</dbReference>
<evidence type="ECO:0000256" key="12">
    <source>
        <dbReference type="ARBA" id="ARBA00023242"/>
    </source>
</evidence>
<feature type="domain" description="PCI" evidence="16">
    <location>
        <begin position="174"/>
        <end position="341"/>
    </location>
</feature>
<dbReference type="PANTHER" id="PTHR10459:SF60">
    <property type="entry name" value="POLY [ADP-RIBOSE] POLYMERASE 2"/>
    <property type="match status" value="1"/>
</dbReference>